<dbReference type="InterPro" id="IPR016181">
    <property type="entry name" value="Acyl_CoA_acyltransferase"/>
</dbReference>
<dbReference type="PROSITE" id="PS51186">
    <property type="entry name" value="GNAT"/>
    <property type="match status" value="1"/>
</dbReference>
<dbReference type="EMBL" id="JAUDDZ010000009">
    <property type="protein sequence ID" value="MDM8275241.1"/>
    <property type="molecule type" value="Genomic_DNA"/>
</dbReference>
<dbReference type="Pfam" id="PF13420">
    <property type="entry name" value="Acetyltransf_4"/>
    <property type="match status" value="1"/>
</dbReference>
<accession>A0ABT7V9Q9</accession>
<dbReference type="PANTHER" id="PTHR43072:SF23">
    <property type="entry name" value="UPF0039 PROTEIN C11D3.02C"/>
    <property type="match status" value="1"/>
</dbReference>
<protein>
    <submittedName>
        <fullName evidence="4">N-acetyltransferase family protein</fullName>
    </submittedName>
</protein>
<dbReference type="SUPFAM" id="SSF55729">
    <property type="entry name" value="Acyl-CoA N-acyltransferases (Nat)"/>
    <property type="match status" value="1"/>
</dbReference>
<sequence>MSFRIRIATPDDAEELLGLYAPYVRDTTISFETEVPTVDEFRARIEEHLENTCHLVLEDADAGRAAGFAYNSTFRARPAYRWASETSIYISEAYQGHGLGAILLEALENLMRAQGIRMSEACITSSNTASIAFHRSCGYRLCGEQASCGYKLGTWLSITWMEKQLLPLDTDPEAPHAPSPQAIEAALAAANERLASH</sequence>
<dbReference type="InterPro" id="IPR000182">
    <property type="entry name" value="GNAT_dom"/>
</dbReference>
<comment type="caution">
    <text evidence="4">The sequence shown here is derived from an EMBL/GenBank/DDBJ whole genome shotgun (WGS) entry which is preliminary data.</text>
</comment>
<dbReference type="PANTHER" id="PTHR43072">
    <property type="entry name" value="N-ACETYLTRANSFERASE"/>
    <property type="match status" value="1"/>
</dbReference>
<feature type="domain" description="N-acetyltransferase" evidence="3">
    <location>
        <begin position="3"/>
        <end position="166"/>
    </location>
</feature>
<evidence type="ECO:0000256" key="1">
    <source>
        <dbReference type="ARBA" id="ARBA00022679"/>
    </source>
</evidence>
<keyword evidence="2" id="KW-0012">Acyltransferase</keyword>
<dbReference type="Gene3D" id="3.40.630.30">
    <property type="match status" value="1"/>
</dbReference>
<dbReference type="RefSeq" id="WP_289545256.1">
    <property type="nucleotide sequence ID" value="NZ_JAUDDZ010000009.1"/>
</dbReference>
<dbReference type="Proteomes" id="UP001529421">
    <property type="component" value="Unassembled WGS sequence"/>
</dbReference>
<evidence type="ECO:0000259" key="3">
    <source>
        <dbReference type="PROSITE" id="PS51186"/>
    </source>
</evidence>
<gene>
    <name evidence="4" type="ORF">QUW28_07015</name>
</gene>
<evidence type="ECO:0000313" key="5">
    <source>
        <dbReference type="Proteomes" id="UP001529421"/>
    </source>
</evidence>
<evidence type="ECO:0000256" key="2">
    <source>
        <dbReference type="ARBA" id="ARBA00023315"/>
    </source>
</evidence>
<reference evidence="5" key="1">
    <citation type="submission" date="2023-06" db="EMBL/GenBank/DDBJ databases">
        <title>Identification and characterization of horizontal gene transfer across gut microbiota members of farm animals based on homology search.</title>
        <authorList>
            <person name="Zeman M."/>
            <person name="Kubasova T."/>
            <person name="Jahodarova E."/>
            <person name="Nykrynova M."/>
            <person name="Rychlik I."/>
        </authorList>
    </citation>
    <scope>NUCLEOTIDE SEQUENCE [LARGE SCALE GENOMIC DNA]</scope>
    <source>
        <strain evidence="5">154_Feed</strain>
    </source>
</reference>
<keyword evidence="1" id="KW-0808">Transferase</keyword>
<organism evidence="4 5">
    <name type="scientific">Enorma phocaeensis</name>
    <dbReference type="NCBI Taxonomy" id="1871019"/>
    <lineage>
        <taxon>Bacteria</taxon>
        <taxon>Bacillati</taxon>
        <taxon>Actinomycetota</taxon>
        <taxon>Coriobacteriia</taxon>
        <taxon>Coriobacteriales</taxon>
        <taxon>Coriobacteriaceae</taxon>
        <taxon>Enorma</taxon>
    </lineage>
</organism>
<name>A0ABT7V9Q9_9ACTN</name>
<evidence type="ECO:0000313" key="4">
    <source>
        <dbReference type="EMBL" id="MDM8275241.1"/>
    </source>
</evidence>
<dbReference type="CDD" id="cd04301">
    <property type="entry name" value="NAT_SF"/>
    <property type="match status" value="1"/>
</dbReference>
<keyword evidence="5" id="KW-1185">Reference proteome</keyword>
<proteinExistence type="predicted"/>